<feature type="coiled-coil region" evidence="6">
    <location>
        <begin position="111"/>
        <end position="138"/>
    </location>
</feature>
<feature type="domain" description="Sigma-54 factor interaction" evidence="7">
    <location>
        <begin position="142"/>
        <end position="372"/>
    </location>
</feature>
<dbReference type="PANTHER" id="PTHR32071:SF57">
    <property type="entry name" value="C4-DICARBOXYLATE TRANSPORT TRANSCRIPTIONAL REGULATORY PROTEIN DCTD"/>
    <property type="match status" value="1"/>
</dbReference>
<dbReference type="GO" id="GO:0043565">
    <property type="term" value="F:sequence-specific DNA binding"/>
    <property type="evidence" value="ECO:0007669"/>
    <property type="project" value="InterPro"/>
</dbReference>
<dbReference type="Pfam" id="PF00989">
    <property type="entry name" value="PAS"/>
    <property type="match status" value="1"/>
</dbReference>
<evidence type="ECO:0000256" key="1">
    <source>
        <dbReference type="ARBA" id="ARBA00022741"/>
    </source>
</evidence>
<dbReference type="AlphaFoldDB" id="A0A3G2R2X5"/>
<dbReference type="InterPro" id="IPR009057">
    <property type="entry name" value="Homeodomain-like_sf"/>
</dbReference>
<dbReference type="SUPFAM" id="SSF55785">
    <property type="entry name" value="PYP-like sensor domain (PAS domain)"/>
    <property type="match status" value="1"/>
</dbReference>
<dbReference type="PROSITE" id="PS50112">
    <property type="entry name" value="PAS"/>
    <property type="match status" value="1"/>
</dbReference>
<dbReference type="RefSeq" id="WP_120765396.1">
    <property type="nucleotide sequence ID" value="NZ_CP033169.1"/>
</dbReference>
<dbReference type="Pfam" id="PF02954">
    <property type="entry name" value="HTH_8"/>
    <property type="match status" value="1"/>
</dbReference>
<dbReference type="GO" id="GO:0005524">
    <property type="term" value="F:ATP binding"/>
    <property type="evidence" value="ECO:0007669"/>
    <property type="project" value="UniProtKB-KW"/>
</dbReference>
<dbReference type="Gene3D" id="1.10.10.60">
    <property type="entry name" value="Homeodomain-like"/>
    <property type="match status" value="1"/>
</dbReference>
<feature type="domain" description="PAS" evidence="8">
    <location>
        <begin position="7"/>
        <end position="52"/>
    </location>
</feature>
<sequence>MHRLEKMISAIEIILRHVHEGIVIADREGRVVYVNDANERITGLDNKKILGRYVKDVVPESSLIEVIETGREKLGTRTRVRDKYVISNIVPIYDGAEIIGSISVFLDITEVENLNIKLKKAQEQIDKLSKQLSTFLGDGQFIVGKNPMMQKVIYIAQKAAGVNSNVLITGESGTGKEVMARFIHNAGPRKDKPFVAVNCGAIPETLLESELFGYEPGAFTGAGNRGKAGIFELANGGTIFLDEIGDMSLSLQVKLLRVLQDKEIRRLGGIDKIKLDVRVMAATNKPLEKMVAEKTFREDLYYRLNVIQISLPPLRERKEDIPLYVRFLLDKLSGQLKAACPKISPGAMKALMNYDFPGNIRELENILEKSMVMDEDGNIDTDDLPDILSAHTGARGFYVETEGRWPTLKEVEKTLLEKTLAVFSNKTRAAEVLGISRATLYRMLDESTGKGVSR</sequence>
<evidence type="ECO:0000313" key="9">
    <source>
        <dbReference type="EMBL" id="AYO29823.1"/>
    </source>
</evidence>
<dbReference type="SMART" id="SM00091">
    <property type="entry name" value="PAS"/>
    <property type="match status" value="1"/>
</dbReference>
<dbReference type="PANTHER" id="PTHR32071">
    <property type="entry name" value="TRANSCRIPTIONAL REGULATORY PROTEIN"/>
    <property type="match status" value="1"/>
</dbReference>
<dbReference type="Gene3D" id="1.10.8.60">
    <property type="match status" value="1"/>
</dbReference>
<evidence type="ECO:0000256" key="4">
    <source>
        <dbReference type="ARBA" id="ARBA00023125"/>
    </source>
</evidence>
<dbReference type="NCBIfam" id="TIGR00229">
    <property type="entry name" value="sensory_box"/>
    <property type="match status" value="1"/>
</dbReference>
<dbReference type="InterPro" id="IPR025944">
    <property type="entry name" value="Sigma_54_int_dom_CS"/>
</dbReference>
<evidence type="ECO:0000313" key="10">
    <source>
        <dbReference type="Proteomes" id="UP000280960"/>
    </source>
</evidence>
<dbReference type="InterPro" id="IPR027417">
    <property type="entry name" value="P-loop_NTPase"/>
</dbReference>
<reference evidence="9 10" key="1">
    <citation type="submission" date="2018-10" db="EMBL/GenBank/DDBJ databases">
        <authorList>
            <person name="Zhang X."/>
        </authorList>
    </citation>
    <scope>NUCLEOTIDE SEQUENCE [LARGE SCALE GENOMIC DNA]</scope>
    <source>
        <strain evidence="9 10">SK-G1</strain>
    </source>
</reference>
<dbReference type="InterPro" id="IPR002197">
    <property type="entry name" value="HTH_Fis"/>
</dbReference>
<keyword evidence="4" id="KW-0238">DNA-binding</keyword>
<keyword evidence="3" id="KW-0805">Transcription regulation</keyword>
<dbReference type="Pfam" id="PF25601">
    <property type="entry name" value="AAA_lid_14"/>
    <property type="match status" value="1"/>
</dbReference>
<dbReference type="Gene3D" id="3.30.450.20">
    <property type="entry name" value="PAS domain"/>
    <property type="match status" value="1"/>
</dbReference>
<dbReference type="PROSITE" id="PS50045">
    <property type="entry name" value="SIGMA54_INTERACT_4"/>
    <property type="match status" value="1"/>
</dbReference>
<dbReference type="EMBL" id="CP033169">
    <property type="protein sequence ID" value="AYO29823.1"/>
    <property type="molecule type" value="Genomic_DNA"/>
</dbReference>
<evidence type="ECO:0000259" key="8">
    <source>
        <dbReference type="PROSITE" id="PS50112"/>
    </source>
</evidence>
<dbReference type="InterPro" id="IPR025943">
    <property type="entry name" value="Sigma_54_int_dom_ATP-bd_2"/>
</dbReference>
<protein>
    <submittedName>
        <fullName evidence="9">PAS domain S-box protein</fullName>
    </submittedName>
</protein>
<dbReference type="SUPFAM" id="SSF52540">
    <property type="entry name" value="P-loop containing nucleoside triphosphate hydrolases"/>
    <property type="match status" value="1"/>
</dbReference>
<dbReference type="InterPro" id="IPR058031">
    <property type="entry name" value="AAA_lid_NorR"/>
</dbReference>
<dbReference type="SUPFAM" id="SSF46689">
    <property type="entry name" value="Homeodomain-like"/>
    <property type="match status" value="1"/>
</dbReference>
<dbReference type="PROSITE" id="PS00676">
    <property type="entry name" value="SIGMA54_INTERACT_2"/>
    <property type="match status" value="1"/>
</dbReference>
<dbReference type="FunFam" id="3.40.50.300:FF:000006">
    <property type="entry name" value="DNA-binding transcriptional regulator NtrC"/>
    <property type="match status" value="1"/>
</dbReference>
<evidence type="ECO:0000259" key="7">
    <source>
        <dbReference type="PROSITE" id="PS50045"/>
    </source>
</evidence>
<dbReference type="CDD" id="cd00009">
    <property type="entry name" value="AAA"/>
    <property type="match status" value="1"/>
</dbReference>
<dbReference type="PROSITE" id="PS00688">
    <property type="entry name" value="SIGMA54_INTERACT_3"/>
    <property type="match status" value="1"/>
</dbReference>
<keyword evidence="6" id="KW-0175">Coiled coil</keyword>
<dbReference type="Gene3D" id="3.40.50.300">
    <property type="entry name" value="P-loop containing nucleotide triphosphate hydrolases"/>
    <property type="match status" value="1"/>
</dbReference>
<name>A0A3G2R2X5_9FIRM</name>
<dbReference type="InterPro" id="IPR002078">
    <property type="entry name" value="Sigma_54_int"/>
</dbReference>
<evidence type="ECO:0000256" key="2">
    <source>
        <dbReference type="ARBA" id="ARBA00022840"/>
    </source>
</evidence>
<proteinExistence type="predicted"/>
<accession>A0A3G2R2X5</accession>
<evidence type="ECO:0000256" key="6">
    <source>
        <dbReference type="SAM" id="Coils"/>
    </source>
</evidence>
<dbReference type="KEGG" id="bacg:D2962_03640"/>
<dbReference type="Proteomes" id="UP000280960">
    <property type="component" value="Chromosome"/>
</dbReference>
<organism evidence="9 10">
    <name type="scientific">Biomaibacter acetigenes</name>
    <dbReference type="NCBI Taxonomy" id="2316383"/>
    <lineage>
        <taxon>Bacteria</taxon>
        <taxon>Bacillati</taxon>
        <taxon>Bacillota</taxon>
        <taxon>Clostridia</taxon>
        <taxon>Thermosediminibacterales</taxon>
        <taxon>Tepidanaerobacteraceae</taxon>
        <taxon>Biomaibacter</taxon>
    </lineage>
</organism>
<dbReference type="InterPro" id="IPR003593">
    <property type="entry name" value="AAA+_ATPase"/>
</dbReference>
<dbReference type="InterPro" id="IPR013767">
    <property type="entry name" value="PAS_fold"/>
</dbReference>
<gene>
    <name evidence="9" type="ORF">D2962_03640</name>
</gene>
<dbReference type="InterPro" id="IPR025662">
    <property type="entry name" value="Sigma_54_int_dom_ATP-bd_1"/>
</dbReference>
<keyword evidence="2" id="KW-0067">ATP-binding</keyword>
<evidence type="ECO:0000256" key="3">
    <source>
        <dbReference type="ARBA" id="ARBA00023015"/>
    </source>
</evidence>
<dbReference type="GO" id="GO:0006355">
    <property type="term" value="P:regulation of DNA-templated transcription"/>
    <property type="evidence" value="ECO:0007669"/>
    <property type="project" value="InterPro"/>
</dbReference>
<keyword evidence="5" id="KW-0804">Transcription</keyword>
<dbReference type="CDD" id="cd00130">
    <property type="entry name" value="PAS"/>
    <property type="match status" value="1"/>
</dbReference>
<dbReference type="SMART" id="SM00382">
    <property type="entry name" value="AAA"/>
    <property type="match status" value="1"/>
</dbReference>
<dbReference type="PROSITE" id="PS00675">
    <property type="entry name" value="SIGMA54_INTERACT_1"/>
    <property type="match status" value="1"/>
</dbReference>
<dbReference type="Pfam" id="PF00158">
    <property type="entry name" value="Sigma54_activat"/>
    <property type="match status" value="1"/>
</dbReference>
<keyword evidence="10" id="KW-1185">Reference proteome</keyword>
<dbReference type="InterPro" id="IPR035965">
    <property type="entry name" value="PAS-like_dom_sf"/>
</dbReference>
<evidence type="ECO:0000256" key="5">
    <source>
        <dbReference type="ARBA" id="ARBA00023163"/>
    </source>
</evidence>
<keyword evidence="1" id="KW-0547">Nucleotide-binding</keyword>
<dbReference type="InterPro" id="IPR000014">
    <property type="entry name" value="PAS"/>
</dbReference>